<name>A0ABP4YUM6_9ACTN</name>
<evidence type="ECO:0000256" key="11">
    <source>
        <dbReference type="ARBA" id="ARBA00023049"/>
    </source>
</evidence>
<keyword evidence="7" id="KW-0479">Metal-binding</keyword>
<evidence type="ECO:0000256" key="7">
    <source>
        <dbReference type="ARBA" id="ARBA00022723"/>
    </source>
</evidence>
<keyword evidence="11" id="KW-0482">Metalloprotease</keyword>
<dbReference type="PANTHER" id="PTHR35864:SF1">
    <property type="entry name" value="ZINC METALLOPROTEASE YWHC-RELATED"/>
    <property type="match status" value="1"/>
</dbReference>
<dbReference type="InterPro" id="IPR044537">
    <property type="entry name" value="Rip2-like"/>
</dbReference>
<evidence type="ECO:0000256" key="13">
    <source>
        <dbReference type="SAM" id="Phobius"/>
    </source>
</evidence>
<comment type="cofactor">
    <cofactor evidence="1">
        <name>Zn(2+)</name>
        <dbReference type="ChEBI" id="CHEBI:29105"/>
    </cofactor>
</comment>
<keyword evidence="10 13" id="KW-1133">Transmembrane helix</keyword>
<keyword evidence="4" id="KW-1003">Cell membrane</keyword>
<protein>
    <submittedName>
        <fullName evidence="14">Site-2 protease family protein</fullName>
    </submittedName>
</protein>
<keyword evidence="6 13" id="KW-0812">Transmembrane</keyword>
<feature type="transmembrane region" description="Helical" evidence="13">
    <location>
        <begin position="21"/>
        <end position="38"/>
    </location>
</feature>
<dbReference type="InterPro" id="IPR052348">
    <property type="entry name" value="Metallopeptidase_M50B"/>
</dbReference>
<proteinExistence type="inferred from homology"/>
<evidence type="ECO:0000256" key="8">
    <source>
        <dbReference type="ARBA" id="ARBA00022801"/>
    </source>
</evidence>
<evidence type="ECO:0000256" key="3">
    <source>
        <dbReference type="ARBA" id="ARBA00007931"/>
    </source>
</evidence>
<comment type="caution">
    <text evidence="14">The sequence shown here is derived from an EMBL/GenBank/DDBJ whole genome shotgun (WGS) entry which is preliminary data.</text>
</comment>
<feature type="transmembrane region" description="Helical" evidence="13">
    <location>
        <begin position="140"/>
        <end position="157"/>
    </location>
</feature>
<keyword evidence="8" id="KW-0378">Hydrolase</keyword>
<evidence type="ECO:0000256" key="9">
    <source>
        <dbReference type="ARBA" id="ARBA00022833"/>
    </source>
</evidence>
<feature type="transmembrane region" description="Helical" evidence="13">
    <location>
        <begin position="164"/>
        <end position="185"/>
    </location>
</feature>
<organism evidence="14 15">
    <name type="scientific">Luedemannella flava</name>
    <dbReference type="NCBI Taxonomy" id="349316"/>
    <lineage>
        <taxon>Bacteria</taxon>
        <taxon>Bacillati</taxon>
        <taxon>Actinomycetota</taxon>
        <taxon>Actinomycetes</taxon>
        <taxon>Micromonosporales</taxon>
        <taxon>Micromonosporaceae</taxon>
        <taxon>Luedemannella</taxon>
    </lineage>
</organism>
<feature type="transmembrane region" description="Helical" evidence="13">
    <location>
        <begin position="44"/>
        <end position="63"/>
    </location>
</feature>
<keyword evidence="12 13" id="KW-0472">Membrane</keyword>
<evidence type="ECO:0000256" key="5">
    <source>
        <dbReference type="ARBA" id="ARBA00022670"/>
    </source>
</evidence>
<feature type="transmembrane region" description="Helical" evidence="13">
    <location>
        <begin position="96"/>
        <end position="120"/>
    </location>
</feature>
<evidence type="ECO:0000256" key="6">
    <source>
        <dbReference type="ARBA" id="ARBA00022692"/>
    </source>
</evidence>
<dbReference type="GO" id="GO:0008233">
    <property type="term" value="F:peptidase activity"/>
    <property type="evidence" value="ECO:0007669"/>
    <property type="project" value="UniProtKB-KW"/>
</dbReference>
<comment type="similarity">
    <text evidence="3">Belongs to the peptidase M50B family.</text>
</comment>
<keyword evidence="15" id="KW-1185">Reference proteome</keyword>
<evidence type="ECO:0000313" key="15">
    <source>
        <dbReference type="Proteomes" id="UP001500218"/>
    </source>
</evidence>
<keyword evidence="5 14" id="KW-0645">Protease</keyword>
<evidence type="ECO:0000313" key="14">
    <source>
        <dbReference type="EMBL" id="GAA1825807.1"/>
    </source>
</evidence>
<sequence>MGPHQRHIIIGGNRDLFRPSAVFLGVVALFITGGVMAWRGYGNIGFDVFLFVVAGWIVSLCLHEYAHALIAYRAGDVQVAAKGYLTLNPLRYAHPILSVVLPVVFLLLGGIGLPGGAVWIDHHAIRSKVADSLISLSGPATNLLFAGVLAAPFWLGVDVAAHPGFWSGVAFLGFLQVSAGVLNLMPLPGLDGGNALRPWLRGGGARMFDLFAPYGMLLLFALLFEPRVNQAFFAVVDTLADAIGLPTWLSSAGNNLMRFWR</sequence>
<dbReference type="CDD" id="cd06158">
    <property type="entry name" value="S2P-M50_like_1"/>
    <property type="match status" value="1"/>
</dbReference>
<dbReference type="GO" id="GO:0006508">
    <property type="term" value="P:proteolysis"/>
    <property type="evidence" value="ECO:0007669"/>
    <property type="project" value="UniProtKB-KW"/>
</dbReference>
<gene>
    <name evidence="14" type="ORF">GCM10009682_51920</name>
</gene>
<dbReference type="EMBL" id="BAAALT010000225">
    <property type="protein sequence ID" value="GAA1825807.1"/>
    <property type="molecule type" value="Genomic_DNA"/>
</dbReference>
<evidence type="ECO:0000256" key="1">
    <source>
        <dbReference type="ARBA" id="ARBA00001947"/>
    </source>
</evidence>
<evidence type="ECO:0000256" key="10">
    <source>
        <dbReference type="ARBA" id="ARBA00022989"/>
    </source>
</evidence>
<dbReference type="PANTHER" id="PTHR35864">
    <property type="entry name" value="ZINC METALLOPROTEASE MJ0611-RELATED"/>
    <property type="match status" value="1"/>
</dbReference>
<keyword evidence="9" id="KW-0862">Zinc</keyword>
<evidence type="ECO:0000256" key="12">
    <source>
        <dbReference type="ARBA" id="ARBA00023136"/>
    </source>
</evidence>
<evidence type="ECO:0000256" key="4">
    <source>
        <dbReference type="ARBA" id="ARBA00022475"/>
    </source>
</evidence>
<reference evidence="15" key="1">
    <citation type="journal article" date="2019" name="Int. J. Syst. Evol. Microbiol.">
        <title>The Global Catalogue of Microorganisms (GCM) 10K type strain sequencing project: providing services to taxonomists for standard genome sequencing and annotation.</title>
        <authorList>
            <consortium name="The Broad Institute Genomics Platform"/>
            <consortium name="The Broad Institute Genome Sequencing Center for Infectious Disease"/>
            <person name="Wu L."/>
            <person name="Ma J."/>
        </authorList>
    </citation>
    <scope>NUCLEOTIDE SEQUENCE [LARGE SCALE GENOMIC DNA]</scope>
    <source>
        <strain evidence="15">JCM 13250</strain>
    </source>
</reference>
<evidence type="ECO:0000256" key="2">
    <source>
        <dbReference type="ARBA" id="ARBA00004651"/>
    </source>
</evidence>
<feature type="transmembrane region" description="Helical" evidence="13">
    <location>
        <begin position="205"/>
        <end position="224"/>
    </location>
</feature>
<dbReference type="RefSeq" id="WP_344137823.1">
    <property type="nucleotide sequence ID" value="NZ_BAAALT010000225.1"/>
</dbReference>
<comment type="subcellular location">
    <subcellularLocation>
        <location evidence="2">Cell membrane</location>
        <topology evidence="2">Multi-pass membrane protein</topology>
    </subcellularLocation>
</comment>
<accession>A0ABP4YUM6</accession>
<dbReference type="Proteomes" id="UP001500218">
    <property type="component" value="Unassembled WGS sequence"/>
</dbReference>